<comment type="caution">
    <text evidence="1">The sequence shown here is derived from an EMBL/GenBank/DDBJ whole genome shotgun (WGS) entry which is preliminary data.</text>
</comment>
<sequence>MSSVVNQQHLTSMNLKMLGSVLDTAGIFDIDTKWHLERRMRFGRVLVGAFQDGVTSEAELASNLLGEFEVLHASCIPNSKSPANEGDLARWENEGGSLRCAATRGSYLFGKRIERDGTWTIHHVFSGVPAQYGTWNMQGLTEQVAKRALRTINTPSISGEH</sequence>
<dbReference type="EMBL" id="JAEQNC010000026">
    <property type="protein sequence ID" value="MBL0375498.1"/>
    <property type="molecule type" value="Genomic_DNA"/>
</dbReference>
<dbReference type="Proteomes" id="UP000633219">
    <property type="component" value="Unassembled WGS sequence"/>
</dbReference>
<dbReference type="AlphaFoldDB" id="A0A936YTD1"/>
<proteinExistence type="predicted"/>
<organism evidence="1 2">
    <name type="scientific">Rhizobium setariae</name>
    <dbReference type="NCBI Taxonomy" id="2801340"/>
    <lineage>
        <taxon>Bacteria</taxon>
        <taxon>Pseudomonadati</taxon>
        <taxon>Pseudomonadota</taxon>
        <taxon>Alphaproteobacteria</taxon>
        <taxon>Hyphomicrobiales</taxon>
        <taxon>Rhizobiaceae</taxon>
        <taxon>Rhizobium/Agrobacterium group</taxon>
        <taxon>Rhizobium</taxon>
    </lineage>
</organism>
<evidence type="ECO:0000313" key="1">
    <source>
        <dbReference type="EMBL" id="MBL0375498.1"/>
    </source>
</evidence>
<keyword evidence="2" id="KW-1185">Reference proteome</keyword>
<dbReference type="RefSeq" id="WP_201664042.1">
    <property type="nucleotide sequence ID" value="NZ_JAEQNC010000026.1"/>
</dbReference>
<name>A0A936YTD1_9HYPH</name>
<evidence type="ECO:0000313" key="2">
    <source>
        <dbReference type="Proteomes" id="UP000633219"/>
    </source>
</evidence>
<gene>
    <name evidence="1" type="ORF">JJB09_26170</name>
</gene>
<protein>
    <submittedName>
        <fullName evidence="1">Uncharacterized protein</fullName>
    </submittedName>
</protein>
<reference evidence="1" key="1">
    <citation type="submission" date="2021-01" db="EMBL/GenBank/DDBJ databases">
        <title>Rhizobium sp. strain KVB221 16S ribosomal RNA gene Genome sequencing and assembly.</title>
        <authorList>
            <person name="Kang M."/>
        </authorList>
    </citation>
    <scope>NUCLEOTIDE SEQUENCE</scope>
    <source>
        <strain evidence="1">KVB221</strain>
    </source>
</reference>
<accession>A0A936YTD1</accession>